<comment type="caution">
    <text evidence="2">The sequence shown here is derived from an EMBL/GenBank/DDBJ whole genome shotgun (WGS) entry which is preliminary data.</text>
</comment>
<keyword evidence="3" id="KW-1185">Reference proteome</keyword>
<gene>
    <name evidence="2" type="ORF">PGLA1383_LOCUS55322</name>
</gene>
<reference evidence="2" key="1">
    <citation type="submission" date="2021-02" db="EMBL/GenBank/DDBJ databases">
        <authorList>
            <person name="Dougan E. K."/>
            <person name="Rhodes N."/>
            <person name="Thang M."/>
            <person name="Chan C."/>
        </authorList>
    </citation>
    <scope>NUCLEOTIDE SEQUENCE</scope>
</reference>
<name>A0A813HRT9_POLGL</name>
<feature type="chain" id="PRO_5032990176" evidence="1">
    <location>
        <begin position="17"/>
        <end position="173"/>
    </location>
</feature>
<dbReference type="Proteomes" id="UP000654075">
    <property type="component" value="Unassembled WGS sequence"/>
</dbReference>
<evidence type="ECO:0000256" key="1">
    <source>
        <dbReference type="SAM" id="SignalP"/>
    </source>
</evidence>
<proteinExistence type="predicted"/>
<sequence>MRIVVLLLSLHRIAKSKSVVEPRLLFATLRVLARRTEMMLKQWAGGDSAGMISTVFTDWKKFVQESVAKEEQLASVKDSVMRFILGDQLGSMKECFNSWKGYVVLEAEHRKVYGAHEEKIAALEARVGKMISHREAHLIKYAEMLGSKQGPVLKAMVFSAWKDESKGVKAELE</sequence>
<evidence type="ECO:0000313" key="2">
    <source>
        <dbReference type="EMBL" id="CAE8640461.1"/>
    </source>
</evidence>
<keyword evidence="1" id="KW-0732">Signal</keyword>
<organism evidence="2 3">
    <name type="scientific">Polarella glacialis</name>
    <name type="common">Dinoflagellate</name>
    <dbReference type="NCBI Taxonomy" id="89957"/>
    <lineage>
        <taxon>Eukaryota</taxon>
        <taxon>Sar</taxon>
        <taxon>Alveolata</taxon>
        <taxon>Dinophyceae</taxon>
        <taxon>Suessiales</taxon>
        <taxon>Suessiaceae</taxon>
        <taxon>Polarella</taxon>
    </lineage>
</organism>
<feature type="non-terminal residue" evidence="2">
    <location>
        <position position="1"/>
    </location>
</feature>
<dbReference type="AlphaFoldDB" id="A0A813HRT9"/>
<protein>
    <submittedName>
        <fullName evidence="2">Uncharacterized protein</fullName>
    </submittedName>
</protein>
<accession>A0A813HRT9</accession>
<feature type="signal peptide" evidence="1">
    <location>
        <begin position="1"/>
        <end position="16"/>
    </location>
</feature>
<evidence type="ECO:0000313" key="3">
    <source>
        <dbReference type="Proteomes" id="UP000654075"/>
    </source>
</evidence>
<dbReference type="EMBL" id="CAJNNV010032601">
    <property type="protein sequence ID" value="CAE8640461.1"/>
    <property type="molecule type" value="Genomic_DNA"/>
</dbReference>